<dbReference type="Gene3D" id="2.60.40.1880">
    <property type="entry name" value="Invasion associated locus B (IalB) protein"/>
    <property type="match status" value="1"/>
</dbReference>
<keyword evidence="5" id="KW-1185">Reference proteome</keyword>
<comment type="caution">
    <text evidence="3">The sequence shown here is derived from an EMBL/GenBank/DDBJ whole genome shotgun (WGS) entry which is preliminary data.</text>
</comment>
<feature type="chain" id="PRO_5008504266" evidence="1">
    <location>
        <begin position="23"/>
        <end position="165"/>
    </location>
</feature>
<dbReference type="OrthoDB" id="8454302at2"/>
<keyword evidence="1" id="KW-0732">Signal</keyword>
<proteinExistence type="predicted"/>
<dbReference type="EMBL" id="LDQA01000025">
    <property type="protein sequence ID" value="KTR05452.1"/>
    <property type="molecule type" value="Genomic_DNA"/>
</dbReference>
<dbReference type="InterPro" id="IPR010642">
    <property type="entry name" value="Invasion_prot_B"/>
</dbReference>
<evidence type="ECO:0000313" key="2">
    <source>
        <dbReference type="EMBL" id="KTQ97665.1"/>
    </source>
</evidence>
<dbReference type="RefSeq" id="WP_058600528.1">
    <property type="nucleotide sequence ID" value="NZ_LDPZ01000006.1"/>
</dbReference>
<evidence type="ECO:0000256" key="1">
    <source>
        <dbReference type="SAM" id="SignalP"/>
    </source>
</evidence>
<dbReference type="InterPro" id="IPR038696">
    <property type="entry name" value="IalB_sf"/>
</dbReference>
<evidence type="ECO:0000313" key="3">
    <source>
        <dbReference type="EMBL" id="KTR05452.1"/>
    </source>
</evidence>
<accession>A0A175RRF5</accession>
<dbReference type="EMBL" id="LDPZ01000006">
    <property type="protein sequence ID" value="KTQ97665.1"/>
    <property type="molecule type" value="Genomic_DNA"/>
</dbReference>
<reference evidence="4 5" key="1">
    <citation type="journal article" date="2016" name="Front. Microbiol.">
        <title>Genomic Resource of Rice Seed Associated Bacteria.</title>
        <authorList>
            <person name="Midha S."/>
            <person name="Bansal K."/>
            <person name="Sharma S."/>
            <person name="Kumar N."/>
            <person name="Patil P.P."/>
            <person name="Chaudhry V."/>
            <person name="Patil P.B."/>
        </authorList>
    </citation>
    <scope>NUCLEOTIDE SEQUENCE [LARGE SCALE GENOMIC DNA]</scope>
    <source>
        <strain evidence="2 4">NS226</strain>
        <strain evidence="3 5">NS365</strain>
    </source>
</reference>
<evidence type="ECO:0000313" key="5">
    <source>
        <dbReference type="Proteomes" id="UP000078529"/>
    </source>
</evidence>
<name>A0A175RRF5_9HYPH</name>
<sequence length="165" mass="17067">MKTLLASAAAACLIMLPLAAQAQTGTVKSQHGAWAVVCDQPAGAAGEQCALLQNVVAEDRPEVGLSVLALKTADGKAQILRVLAPLGILLPNGLGLYVDGKDIGRAQFVRCFEDGCYAEVILDETLRQTLSSGKSATFIVFQTPEEGIGIPVDLAGFADGFAALP</sequence>
<organism evidence="3 5">
    <name type="scientific">Aureimonas ureilytica</name>
    <dbReference type="NCBI Taxonomy" id="401562"/>
    <lineage>
        <taxon>Bacteria</taxon>
        <taxon>Pseudomonadati</taxon>
        <taxon>Pseudomonadota</taxon>
        <taxon>Alphaproteobacteria</taxon>
        <taxon>Hyphomicrobiales</taxon>
        <taxon>Aurantimonadaceae</taxon>
        <taxon>Aureimonas</taxon>
    </lineage>
</organism>
<evidence type="ECO:0000313" key="4">
    <source>
        <dbReference type="Proteomes" id="UP000078272"/>
    </source>
</evidence>
<dbReference type="STRING" id="401562.NS365_12040"/>
<protein>
    <submittedName>
        <fullName evidence="3">Invasion associated locus B</fullName>
    </submittedName>
</protein>
<dbReference type="AlphaFoldDB" id="A0A175RRF5"/>
<feature type="signal peptide" evidence="1">
    <location>
        <begin position="1"/>
        <end position="22"/>
    </location>
</feature>
<dbReference type="Proteomes" id="UP000078529">
    <property type="component" value="Unassembled WGS sequence"/>
</dbReference>
<dbReference type="eggNOG" id="COG5342">
    <property type="taxonomic scope" value="Bacteria"/>
</dbReference>
<dbReference type="Pfam" id="PF06776">
    <property type="entry name" value="IalB"/>
    <property type="match status" value="1"/>
</dbReference>
<dbReference type="PATRIC" id="fig|401562.3.peg.4141"/>
<gene>
    <name evidence="2" type="ORF">NS226_03120</name>
    <name evidence="3" type="ORF">NS365_12040</name>
</gene>
<dbReference type="Proteomes" id="UP000078272">
    <property type="component" value="Unassembled WGS sequence"/>
</dbReference>